<evidence type="ECO:0000259" key="4">
    <source>
        <dbReference type="Pfam" id="PF13863"/>
    </source>
</evidence>
<protein>
    <submittedName>
        <fullName evidence="5">Coiled-coil domain-containing protein 42 homolog</fullName>
    </submittedName>
</protein>
<dbReference type="GeneID" id="102297676"/>
<dbReference type="STRING" id="8153.ENSHBUP00000004353"/>
<dbReference type="InterPro" id="IPR051147">
    <property type="entry name" value="CFAP_domain-containing"/>
</dbReference>
<feature type="coiled-coil region" evidence="2">
    <location>
        <begin position="41"/>
        <end position="127"/>
    </location>
</feature>
<accession>A0A3Q2VA67</accession>
<evidence type="ECO:0000313" key="5">
    <source>
        <dbReference type="Ensembl" id="ENSHBUP00000004353.1"/>
    </source>
</evidence>
<dbReference type="OMA" id="CADKKRV"/>
<keyword evidence="6" id="KW-1185">Reference proteome</keyword>
<dbReference type="InterPro" id="IPR025252">
    <property type="entry name" value="DUF4200"/>
</dbReference>
<dbReference type="OrthoDB" id="10264298at2759"/>
<dbReference type="Ensembl" id="ENSHBUT00000008847.1">
    <property type="protein sequence ID" value="ENSHBUP00000004353.1"/>
    <property type="gene ID" value="ENSHBUG00000005642.1"/>
</dbReference>
<keyword evidence="1 2" id="KW-0175">Coiled coil</keyword>
<dbReference type="RefSeq" id="XP_005944153.1">
    <property type="nucleotide sequence ID" value="XM_005944091.2"/>
</dbReference>
<feature type="region of interest" description="Disordered" evidence="3">
    <location>
        <begin position="289"/>
        <end position="313"/>
    </location>
</feature>
<evidence type="ECO:0000256" key="3">
    <source>
        <dbReference type="SAM" id="MobiDB-lite"/>
    </source>
</evidence>
<name>A0A3Q2VA67_HAPBU</name>
<dbReference type="PANTHER" id="PTHR21683:SF2">
    <property type="entry name" value="COILED-COIL DOMAIN-CONTAINING PROTEIN 42 LIKE-2-LIKE"/>
    <property type="match status" value="1"/>
</dbReference>
<feature type="coiled-coil region" evidence="2">
    <location>
        <begin position="171"/>
        <end position="223"/>
    </location>
</feature>
<dbReference type="GeneTree" id="ENSGT00940000167956"/>
<evidence type="ECO:0000256" key="1">
    <source>
        <dbReference type="ARBA" id="ARBA00023054"/>
    </source>
</evidence>
<feature type="region of interest" description="Disordered" evidence="3">
    <location>
        <begin position="1"/>
        <end position="25"/>
    </location>
</feature>
<evidence type="ECO:0000256" key="2">
    <source>
        <dbReference type="SAM" id="Coils"/>
    </source>
</evidence>
<proteinExistence type="predicted"/>
<dbReference type="Pfam" id="PF13863">
    <property type="entry name" value="DUF4200"/>
    <property type="match status" value="1"/>
</dbReference>
<reference evidence="5" key="1">
    <citation type="submission" date="2025-08" db="UniProtKB">
        <authorList>
            <consortium name="Ensembl"/>
        </authorList>
    </citation>
    <scope>IDENTIFICATION</scope>
</reference>
<organism evidence="5 6">
    <name type="scientific">Haplochromis burtoni</name>
    <name type="common">Burton's mouthbrooder</name>
    <name type="synonym">Chromis burtoni</name>
    <dbReference type="NCBI Taxonomy" id="8153"/>
    <lineage>
        <taxon>Eukaryota</taxon>
        <taxon>Metazoa</taxon>
        <taxon>Chordata</taxon>
        <taxon>Craniata</taxon>
        <taxon>Vertebrata</taxon>
        <taxon>Euteleostomi</taxon>
        <taxon>Actinopterygii</taxon>
        <taxon>Neopterygii</taxon>
        <taxon>Teleostei</taxon>
        <taxon>Neoteleostei</taxon>
        <taxon>Acanthomorphata</taxon>
        <taxon>Ovalentaria</taxon>
        <taxon>Cichlomorphae</taxon>
        <taxon>Cichliformes</taxon>
        <taxon>Cichlidae</taxon>
        <taxon>African cichlids</taxon>
        <taxon>Pseudocrenilabrinae</taxon>
        <taxon>Haplochromini</taxon>
        <taxon>Haplochromis</taxon>
    </lineage>
</organism>
<feature type="compositionally biased region" description="Polar residues" evidence="3">
    <location>
        <begin position="1"/>
        <end position="16"/>
    </location>
</feature>
<feature type="domain" description="DUF4200" evidence="4">
    <location>
        <begin position="45"/>
        <end position="143"/>
    </location>
</feature>
<dbReference type="PANTHER" id="PTHR21683">
    <property type="entry name" value="COILED-COIL DOMAIN-CONTAINING PROTEIN 42 LIKE-2-LIKE-RELATED"/>
    <property type="match status" value="1"/>
</dbReference>
<evidence type="ECO:0000313" key="6">
    <source>
        <dbReference type="Proteomes" id="UP000264840"/>
    </source>
</evidence>
<sequence length="313" mass="36459">MSSRPRSQKQFSQNTCGLGKKKKTHDQSVVLCEILKGEKQLAGLKAKDEEGTQELKSLKDQTKELQDDINKIQERFHEAFVEDEDADDALEEAKADSKEFIQKEAELERLKKEYAELMERREELQHQVQRHSMYKHFMERVLKITKFEDAEALADYTESLLHFQDQFYQKEMKLQDEVDQQKKALLTLQDQHNLVVMQKNSLLSQLQTELEKTQAEALTWEQKWNHIQETAAKKTLQLGKIKMAILNLYEMTAGAIGEKEGVDMNDTETQLNKLQMFSEDENDIVKQYQARLHAASDGKKPNKDKGNTKPRKK</sequence>
<feature type="compositionally biased region" description="Basic and acidic residues" evidence="3">
    <location>
        <begin position="294"/>
        <end position="307"/>
    </location>
</feature>
<dbReference type="Proteomes" id="UP000264840">
    <property type="component" value="Unplaced"/>
</dbReference>
<reference evidence="5" key="2">
    <citation type="submission" date="2025-09" db="UniProtKB">
        <authorList>
            <consortium name="Ensembl"/>
        </authorList>
    </citation>
    <scope>IDENTIFICATION</scope>
</reference>
<dbReference type="AlphaFoldDB" id="A0A3Q2VA67"/>
<dbReference type="GO" id="GO:0005856">
    <property type="term" value="C:cytoskeleton"/>
    <property type="evidence" value="ECO:0007669"/>
    <property type="project" value="UniProtKB-ARBA"/>
</dbReference>